<evidence type="ECO:0000313" key="5">
    <source>
        <dbReference type="Proteomes" id="UP000030151"/>
    </source>
</evidence>
<evidence type="ECO:0000256" key="2">
    <source>
        <dbReference type="SAM" id="MobiDB-lite"/>
    </source>
</evidence>
<feature type="transmembrane region" description="Helical" evidence="3">
    <location>
        <begin position="43"/>
        <end position="62"/>
    </location>
</feature>
<protein>
    <submittedName>
        <fullName evidence="4">DUF3328 domain protein</fullName>
    </submittedName>
</protein>
<feature type="region of interest" description="Disordered" evidence="2">
    <location>
        <begin position="1"/>
        <end position="25"/>
    </location>
</feature>
<dbReference type="PANTHER" id="PTHR33365:SF6">
    <property type="entry name" value="OXIDASE USTYA"/>
    <property type="match status" value="1"/>
</dbReference>
<reference evidence="4 5" key="1">
    <citation type="submission" date="2014-02" db="EMBL/GenBank/DDBJ databases">
        <title>The genome sequence of the entomopathogenic fungus Metarhizium robertsii ARSEF 2575.</title>
        <authorList>
            <person name="Giuliano Garisto Donzelli B."/>
            <person name="Roe B.A."/>
            <person name="Macmil S.L."/>
            <person name="Krasnoff S.B."/>
            <person name="Gibson D.M."/>
        </authorList>
    </citation>
    <scope>NUCLEOTIDE SEQUENCE [LARGE SCALE GENOMIC DNA]</scope>
    <source>
        <strain evidence="4 5">ARSEF 2575</strain>
    </source>
</reference>
<dbReference type="EMBL" id="JELW01000043">
    <property type="protein sequence ID" value="EXU96935.1"/>
    <property type="molecule type" value="Genomic_DNA"/>
</dbReference>
<dbReference type="InterPro" id="IPR021765">
    <property type="entry name" value="UstYa-like"/>
</dbReference>
<accession>A0A0A1UPX3</accession>
<dbReference type="HOGENOM" id="CLU_042941_1_1_1"/>
<dbReference type="Proteomes" id="UP000030151">
    <property type="component" value="Unassembled WGS sequence"/>
</dbReference>
<keyword evidence="3" id="KW-0812">Transmembrane</keyword>
<comment type="caution">
    <text evidence="4">The sequence shown here is derived from an EMBL/GenBank/DDBJ whole genome shotgun (WGS) entry which is preliminary data.</text>
</comment>
<dbReference type="AlphaFoldDB" id="A0A0A1UPX3"/>
<proteinExistence type="inferred from homology"/>
<sequence length="279" mass="32189">MHSRQKYKLLGQTSSRASQDDVESDDDATFSAQELALTRARKIIYALLFMLGVTAVSTALLLTRQRCSLTSPSFCKKYKCSAIFQNTPLTLLTLVDLETNVPVPISHNDHTIEDPMWDSPEYDWYLGWVALQNDVAQSKGLPTAMHWPWDSSRSIYILHGFHSLHCVFLLRDVIMQYHDNKTQTWPYGHVTHCLHVLREDVMCAADDTPRYTGRLHAQENETVVESGIGQVRMCRDWNKLRQHAIDNSACYYRPGDHYIPLLDRYKRCPDGSKPWEKEE</sequence>
<evidence type="ECO:0000313" key="4">
    <source>
        <dbReference type="EMBL" id="EXU96935.1"/>
    </source>
</evidence>
<dbReference type="eggNOG" id="ENOG502SP97">
    <property type="taxonomic scope" value="Eukaryota"/>
</dbReference>
<evidence type="ECO:0000256" key="3">
    <source>
        <dbReference type="SAM" id="Phobius"/>
    </source>
</evidence>
<organism evidence="4 5">
    <name type="scientific">Metarhizium robertsii</name>
    <dbReference type="NCBI Taxonomy" id="568076"/>
    <lineage>
        <taxon>Eukaryota</taxon>
        <taxon>Fungi</taxon>
        <taxon>Dikarya</taxon>
        <taxon>Ascomycota</taxon>
        <taxon>Pezizomycotina</taxon>
        <taxon>Sordariomycetes</taxon>
        <taxon>Hypocreomycetidae</taxon>
        <taxon>Hypocreales</taxon>
        <taxon>Clavicipitaceae</taxon>
        <taxon>Metarhizium</taxon>
    </lineage>
</organism>
<dbReference type="PANTHER" id="PTHR33365">
    <property type="entry name" value="YALI0B05434P"/>
    <property type="match status" value="1"/>
</dbReference>
<dbReference type="GO" id="GO:0043386">
    <property type="term" value="P:mycotoxin biosynthetic process"/>
    <property type="evidence" value="ECO:0007669"/>
    <property type="project" value="InterPro"/>
</dbReference>
<evidence type="ECO:0000256" key="1">
    <source>
        <dbReference type="ARBA" id="ARBA00035112"/>
    </source>
</evidence>
<dbReference type="Pfam" id="PF11807">
    <property type="entry name" value="UstYa"/>
    <property type="match status" value="1"/>
</dbReference>
<gene>
    <name evidence="4" type="ORF">X797_010017</name>
</gene>
<dbReference type="OrthoDB" id="3687641at2759"/>
<keyword evidence="3" id="KW-1133">Transmembrane helix</keyword>
<name>A0A0A1UPX3_9HYPO</name>
<keyword evidence="3" id="KW-0472">Membrane</keyword>
<comment type="similarity">
    <text evidence="1">Belongs to the ustYa family.</text>
</comment>